<dbReference type="STRING" id="623744.A0A553QXC1"/>
<dbReference type="InterPro" id="IPR001611">
    <property type="entry name" value="Leu-rich_rpt"/>
</dbReference>
<feature type="compositionally biased region" description="Basic and acidic residues" evidence="2">
    <location>
        <begin position="1"/>
        <end position="20"/>
    </location>
</feature>
<name>A0A553QXC1_9TELE</name>
<comment type="caution">
    <text evidence="3">The sequence shown here is derived from an EMBL/GenBank/DDBJ whole genome shotgun (WGS) entry which is preliminary data.</text>
</comment>
<dbReference type="InterPro" id="IPR032675">
    <property type="entry name" value="LRR_dom_sf"/>
</dbReference>
<evidence type="ECO:0000313" key="4">
    <source>
        <dbReference type="Proteomes" id="UP000316079"/>
    </source>
</evidence>
<keyword evidence="1" id="KW-0677">Repeat</keyword>
<feature type="region of interest" description="Disordered" evidence="2">
    <location>
        <begin position="81"/>
        <end position="119"/>
    </location>
</feature>
<gene>
    <name evidence="3" type="ORF">DNTS_011376</name>
</gene>
<dbReference type="Proteomes" id="UP000316079">
    <property type="component" value="Unassembled WGS sequence"/>
</dbReference>
<feature type="region of interest" description="Disordered" evidence="2">
    <location>
        <begin position="1"/>
        <end position="33"/>
    </location>
</feature>
<dbReference type="SUPFAM" id="SSF52047">
    <property type="entry name" value="RNI-like"/>
    <property type="match status" value="1"/>
</dbReference>
<dbReference type="EMBL" id="SRMA01025441">
    <property type="protein sequence ID" value="TRY94456.1"/>
    <property type="molecule type" value="Genomic_DNA"/>
</dbReference>
<dbReference type="SMART" id="SM00368">
    <property type="entry name" value="LRR_RI"/>
    <property type="match status" value="6"/>
</dbReference>
<dbReference type="OrthoDB" id="120976at2759"/>
<dbReference type="Pfam" id="PF13516">
    <property type="entry name" value="LRR_6"/>
    <property type="match status" value="3"/>
</dbReference>
<evidence type="ECO:0000313" key="3">
    <source>
        <dbReference type="EMBL" id="TRY94456.1"/>
    </source>
</evidence>
<dbReference type="AlphaFoldDB" id="A0A553QXC1"/>
<feature type="non-terminal residue" evidence="3">
    <location>
        <position position="383"/>
    </location>
</feature>
<accession>A0A553QXC1</accession>
<dbReference type="Gene3D" id="3.80.10.10">
    <property type="entry name" value="Ribonuclease Inhibitor"/>
    <property type="match status" value="2"/>
</dbReference>
<proteinExistence type="predicted"/>
<dbReference type="PANTHER" id="PTHR24111:SF5">
    <property type="entry name" value="LEUCINE-RICH REPEAT-CONTAINING PROTEIN 74B-LIKE"/>
    <property type="match status" value="1"/>
</dbReference>
<evidence type="ECO:0000256" key="2">
    <source>
        <dbReference type="SAM" id="MobiDB-lite"/>
    </source>
</evidence>
<keyword evidence="4" id="KW-1185">Reference proteome</keyword>
<sequence length="383" mass="42119">MPDSLQEEKPQTKCEEEKKMVPSKRNGKHKSSEKLRDFYEECIEMSTGLESGLDQQRWFKVNKTERNKIKELLTSDLVANGSPSEVELSGESDSDVLEASKPNISSQRGAKDDTSEQNLQKQMEAMAEMLTSSDEVEQLILRNTGLTDDLLRGLATALKKSPSEVTVINLNLNQIGPPGVTVLLDLLQAKPHIKELLLFGNRLGDLGVQTLLSGLAELQDKKEILCGYSKQIPCSPVSIAIKELDLGGNGVGGDGLKVLATFMRYHSYLEYLGLAQTTCSDKEAWTTLFESLKGNTMLKHIILDESNLRDEGIKLFAEALKTNKSLIKVELDNNSCTDVGGHYLLEALSMRGKGTLEGLSLEGNYISTALMANLQQELGPNMP</sequence>
<dbReference type="InterPro" id="IPR052201">
    <property type="entry name" value="LRR-containing_regulator"/>
</dbReference>
<dbReference type="PANTHER" id="PTHR24111">
    <property type="entry name" value="LEUCINE-RICH REPEAT-CONTAINING PROTEIN 34"/>
    <property type="match status" value="1"/>
</dbReference>
<evidence type="ECO:0000256" key="1">
    <source>
        <dbReference type="ARBA" id="ARBA00022737"/>
    </source>
</evidence>
<protein>
    <submittedName>
        <fullName evidence="3">Uncharacterized protein</fullName>
    </submittedName>
</protein>
<organism evidence="3 4">
    <name type="scientific">Danionella cerebrum</name>
    <dbReference type="NCBI Taxonomy" id="2873325"/>
    <lineage>
        <taxon>Eukaryota</taxon>
        <taxon>Metazoa</taxon>
        <taxon>Chordata</taxon>
        <taxon>Craniata</taxon>
        <taxon>Vertebrata</taxon>
        <taxon>Euteleostomi</taxon>
        <taxon>Actinopterygii</taxon>
        <taxon>Neopterygii</taxon>
        <taxon>Teleostei</taxon>
        <taxon>Ostariophysi</taxon>
        <taxon>Cypriniformes</taxon>
        <taxon>Danionidae</taxon>
        <taxon>Danioninae</taxon>
        <taxon>Danionella</taxon>
    </lineage>
</organism>
<reference evidence="3 4" key="1">
    <citation type="journal article" date="2019" name="Sci. Data">
        <title>Hybrid genome assembly and annotation of Danionella translucida.</title>
        <authorList>
            <person name="Kadobianskyi M."/>
            <person name="Schulze L."/>
            <person name="Schuelke M."/>
            <person name="Judkewitz B."/>
        </authorList>
    </citation>
    <scope>NUCLEOTIDE SEQUENCE [LARGE SCALE GENOMIC DNA]</scope>
    <source>
        <strain evidence="3 4">Bolton</strain>
    </source>
</reference>